<evidence type="ECO:0000256" key="2">
    <source>
        <dbReference type="ARBA" id="ARBA00022824"/>
    </source>
</evidence>
<gene>
    <name evidence="8" type="primary">EOG090X0HJH</name>
</gene>
<dbReference type="SMART" id="SM01399">
    <property type="entry name" value="Sybindin"/>
    <property type="match status" value="1"/>
</dbReference>
<dbReference type="FunFam" id="3.30.450.70:FF:000004">
    <property type="entry name" value="Trafficking protein particle complex 1"/>
    <property type="match status" value="1"/>
</dbReference>
<evidence type="ECO:0000256" key="3">
    <source>
        <dbReference type="ARBA" id="ARBA00022892"/>
    </source>
</evidence>
<keyword evidence="1 7" id="KW-0813">Transport</keyword>
<dbReference type="GO" id="GO:0005794">
    <property type="term" value="C:Golgi apparatus"/>
    <property type="evidence" value="ECO:0007669"/>
    <property type="project" value="UniProtKB-SubCell"/>
</dbReference>
<accession>A0A4Y7NPB9</accession>
<sequence length="144" mass="17119">MTIHNLYMFDRQGSLMYYGEWNRNRKPENMLNINEEAKLMYGMLYSIKNFVNKMSPHDVREGFQCYKTSKYVLNYFETPSGIKYVMNTDLQSQGVRELLQTINSQIYIEYCVKNPAYNYGEPIQSELFKTKLDELVKQSPIFKS</sequence>
<dbReference type="AlphaFoldDB" id="A0A4Y7NPB9"/>
<evidence type="ECO:0000256" key="6">
    <source>
        <dbReference type="ARBA" id="ARBA00062874"/>
    </source>
</evidence>
<organism evidence="8">
    <name type="scientific">Scapholeberis mucronata</name>
    <dbReference type="NCBI Taxonomy" id="202097"/>
    <lineage>
        <taxon>Eukaryota</taxon>
        <taxon>Metazoa</taxon>
        <taxon>Ecdysozoa</taxon>
        <taxon>Arthropoda</taxon>
        <taxon>Crustacea</taxon>
        <taxon>Branchiopoda</taxon>
        <taxon>Diplostraca</taxon>
        <taxon>Cladocera</taxon>
        <taxon>Anomopoda</taxon>
        <taxon>Daphniidae</taxon>
        <taxon>Scapholeberis</taxon>
    </lineage>
</organism>
<dbReference type="InterPro" id="IPR007233">
    <property type="entry name" value="TRAPPC"/>
</dbReference>
<dbReference type="CDD" id="cd14855">
    <property type="entry name" value="TRAPPC1_MUM2"/>
    <property type="match status" value="1"/>
</dbReference>
<protein>
    <recommendedName>
        <fullName evidence="7">Trafficking protein particle complex subunit</fullName>
    </recommendedName>
</protein>
<dbReference type="Pfam" id="PF04099">
    <property type="entry name" value="Sybindin"/>
    <property type="match status" value="1"/>
</dbReference>
<name>A0A4Y7NPB9_9CRUS</name>
<evidence type="ECO:0000313" key="8">
    <source>
        <dbReference type="EMBL" id="SVE93975.1"/>
    </source>
</evidence>
<comment type="subunit">
    <text evidence="6">Part of the multisubunit transport protein particle (TRAPP) complex. The heterodimer TRAPPC6B-TRAPPC3 interacts with TRAPPC1 likely providing a core for TRAPP complex formation.</text>
</comment>
<dbReference type="PANTHER" id="PTHR23249">
    <property type="entry name" value="TRAFFICKING PROTEIN PARTICLE COMPLEX SUBUNIT"/>
    <property type="match status" value="1"/>
</dbReference>
<reference evidence="8" key="1">
    <citation type="submission" date="2018-08" db="EMBL/GenBank/DDBJ databases">
        <authorList>
            <person name="Cornetti L."/>
        </authorList>
    </citation>
    <scope>NUCLEOTIDE SEQUENCE</scope>
    <source>
        <strain evidence="8">BE-ASS</strain>
    </source>
</reference>
<dbReference type="GO" id="GO:0030008">
    <property type="term" value="C:TRAPP complex"/>
    <property type="evidence" value="ECO:0007669"/>
    <property type="project" value="UniProtKB-UniRule"/>
</dbReference>
<dbReference type="EMBL" id="LR024356">
    <property type="protein sequence ID" value="SVE93975.1"/>
    <property type="molecule type" value="mRNA"/>
</dbReference>
<evidence type="ECO:0000256" key="5">
    <source>
        <dbReference type="ARBA" id="ARBA00038167"/>
    </source>
</evidence>
<dbReference type="Gene3D" id="3.30.450.70">
    <property type="match status" value="1"/>
</dbReference>
<evidence type="ECO:0000256" key="7">
    <source>
        <dbReference type="RuleBase" id="RU366065"/>
    </source>
</evidence>
<evidence type="ECO:0000256" key="1">
    <source>
        <dbReference type="ARBA" id="ARBA00022448"/>
    </source>
</evidence>
<comment type="subcellular location">
    <subcellularLocation>
        <location evidence="7">Endoplasmic reticulum</location>
    </subcellularLocation>
    <subcellularLocation>
        <location evidence="7">Golgi apparatus</location>
        <location evidence="7">cis-Golgi network</location>
    </subcellularLocation>
</comment>
<dbReference type="GO" id="GO:0006888">
    <property type="term" value="P:endoplasmic reticulum to Golgi vesicle-mediated transport"/>
    <property type="evidence" value="ECO:0007669"/>
    <property type="project" value="UniProtKB-UniRule"/>
</dbReference>
<dbReference type="InterPro" id="IPR011012">
    <property type="entry name" value="Longin-like_dom_sf"/>
</dbReference>
<keyword evidence="3 7" id="KW-0931">ER-Golgi transport</keyword>
<comment type="similarity">
    <text evidence="5">Belongs to the TRAPP small subunits family. BET5 subfamily.</text>
</comment>
<dbReference type="PANTHER" id="PTHR23249:SF16">
    <property type="entry name" value="TRAFFICKING PROTEIN PARTICLE COMPLEX SUBUNIT 1"/>
    <property type="match status" value="1"/>
</dbReference>
<keyword evidence="2 7" id="KW-0256">Endoplasmic reticulum</keyword>
<keyword evidence="4 7" id="KW-0333">Golgi apparatus</keyword>
<dbReference type="SUPFAM" id="SSF64356">
    <property type="entry name" value="SNARE-like"/>
    <property type="match status" value="1"/>
</dbReference>
<dbReference type="GO" id="GO:0005783">
    <property type="term" value="C:endoplasmic reticulum"/>
    <property type="evidence" value="ECO:0007669"/>
    <property type="project" value="UniProtKB-SubCell"/>
</dbReference>
<proteinExistence type="evidence at transcript level"/>
<evidence type="ECO:0000256" key="4">
    <source>
        <dbReference type="ARBA" id="ARBA00023034"/>
    </source>
</evidence>